<evidence type="ECO:0000256" key="7">
    <source>
        <dbReference type="ARBA" id="ARBA00022786"/>
    </source>
</evidence>
<keyword evidence="3" id="KW-0808">Transferase</keyword>
<reference evidence="10" key="1">
    <citation type="journal article" date="2020" name="Stud. Mycol.">
        <title>101 Dothideomycetes genomes: a test case for predicting lifestyles and emergence of pathogens.</title>
        <authorList>
            <person name="Haridas S."/>
            <person name="Albert R."/>
            <person name="Binder M."/>
            <person name="Bloem J."/>
            <person name="Labutti K."/>
            <person name="Salamov A."/>
            <person name="Andreopoulos B."/>
            <person name="Baker S."/>
            <person name="Barry K."/>
            <person name="Bills G."/>
            <person name="Bluhm B."/>
            <person name="Cannon C."/>
            <person name="Castanera R."/>
            <person name="Culley D."/>
            <person name="Daum C."/>
            <person name="Ezra D."/>
            <person name="Gonzalez J."/>
            <person name="Henrissat B."/>
            <person name="Kuo A."/>
            <person name="Liang C."/>
            <person name="Lipzen A."/>
            <person name="Lutzoni F."/>
            <person name="Magnuson J."/>
            <person name="Mondo S."/>
            <person name="Nolan M."/>
            <person name="Ohm R."/>
            <person name="Pangilinan J."/>
            <person name="Park H.-J."/>
            <person name="Ramirez L."/>
            <person name="Alfaro M."/>
            <person name="Sun H."/>
            <person name="Tritt A."/>
            <person name="Yoshinaga Y."/>
            <person name="Zwiers L.-H."/>
            <person name="Turgeon B."/>
            <person name="Goodwin S."/>
            <person name="Spatafora J."/>
            <person name="Crous P."/>
            <person name="Grigoriev I."/>
        </authorList>
    </citation>
    <scope>NUCLEOTIDE SEQUENCE</scope>
    <source>
        <strain evidence="10">CBS 161.51</strain>
    </source>
</reference>
<evidence type="ECO:0000256" key="8">
    <source>
        <dbReference type="ARBA" id="ARBA00022833"/>
    </source>
</evidence>
<protein>
    <recommendedName>
        <fullName evidence="2">RBR-type E3 ubiquitin transferase</fullName>
        <ecNumber evidence="2">2.3.2.31</ecNumber>
    </recommendedName>
</protein>
<dbReference type="Pfam" id="PF22191">
    <property type="entry name" value="IBR_1"/>
    <property type="match status" value="1"/>
</dbReference>
<evidence type="ECO:0000313" key="10">
    <source>
        <dbReference type="EMBL" id="KAF1938647.1"/>
    </source>
</evidence>
<dbReference type="PANTHER" id="PTHR11685">
    <property type="entry name" value="RBR FAMILY RING FINGER AND IBR DOMAIN-CONTAINING"/>
    <property type="match status" value="1"/>
</dbReference>
<dbReference type="GO" id="GO:0061630">
    <property type="term" value="F:ubiquitin protein ligase activity"/>
    <property type="evidence" value="ECO:0007669"/>
    <property type="project" value="UniProtKB-EC"/>
</dbReference>
<dbReference type="InterPro" id="IPR031127">
    <property type="entry name" value="E3_UB_ligase_RBR"/>
</dbReference>
<keyword evidence="4" id="KW-0479">Metal-binding</keyword>
<dbReference type="PROSITE" id="PS51873">
    <property type="entry name" value="TRIAD"/>
    <property type="match status" value="1"/>
</dbReference>
<evidence type="ECO:0000256" key="3">
    <source>
        <dbReference type="ARBA" id="ARBA00022679"/>
    </source>
</evidence>
<dbReference type="GO" id="GO:0008270">
    <property type="term" value="F:zinc ion binding"/>
    <property type="evidence" value="ECO:0007669"/>
    <property type="project" value="UniProtKB-KW"/>
</dbReference>
<dbReference type="InterPro" id="IPR002867">
    <property type="entry name" value="IBR_dom"/>
</dbReference>
<keyword evidence="6" id="KW-0863">Zinc-finger</keyword>
<keyword evidence="11" id="KW-1185">Reference proteome</keyword>
<dbReference type="GO" id="GO:0016567">
    <property type="term" value="P:protein ubiquitination"/>
    <property type="evidence" value="ECO:0007669"/>
    <property type="project" value="InterPro"/>
</dbReference>
<dbReference type="SUPFAM" id="SSF57850">
    <property type="entry name" value="RING/U-box"/>
    <property type="match status" value="3"/>
</dbReference>
<evidence type="ECO:0000256" key="4">
    <source>
        <dbReference type="ARBA" id="ARBA00022723"/>
    </source>
</evidence>
<dbReference type="OrthoDB" id="1431934at2759"/>
<evidence type="ECO:0000313" key="11">
    <source>
        <dbReference type="Proteomes" id="UP000800038"/>
    </source>
</evidence>
<accession>A0A6A5SN32</accession>
<organism evidence="10 11">
    <name type="scientific">Clathrospora elynae</name>
    <dbReference type="NCBI Taxonomy" id="706981"/>
    <lineage>
        <taxon>Eukaryota</taxon>
        <taxon>Fungi</taxon>
        <taxon>Dikarya</taxon>
        <taxon>Ascomycota</taxon>
        <taxon>Pezizomycotina</taxon>
        <taxon>Dothideomycetes</taxon>
        <taxon>Pleosporomycetidae</taxon>
        <taxon>Pleosporales</taxon>
        <taxon>Diademaceae</taxon>
        <taxon>Clathrospora</taxon>
    </lineage>
</organism>
<dbReference type="InterPro" id="IPR013083">
    <property type="entry name" value="Znf_RING/FYVE/PHD"/>
</dbReference>
<dbReference type="Proteomes" id="UP000800038">
    <property type="component" value="Unassembled WGS sequence"/>
</dbReference>
<evidence type="ECO:0000256" key="5">
    <source>
        <dbReference type="ARBA" id="ARBA00022737"/>
    </source>
</evidence>
<dbReference type="PROSITE" id="PS00518">
    <property type="entry name" value="ZF_RING_1"/>
    <property type="match status" value="1"/>
</dbReference>
<dbReference type="Pfam" id="PF01485">
    <property type="entry name" value="IBR"/>
    <property type="match status" value="1"/>
</dbReference>
<dbReference type="EMBL" id="ML976099">
    <property type="protein sequence ID" value="KAF1938647.1"/>
    <property type="molecule type" value="Genomic_DNA"/>
</dbReference>
<proteinExistence type="predicted"/>
<dbReference type="InterPro" id="IPR017907">
    <property type="entry name" value="Znf_RING_CS"/>
</dbReference>
<dbReference type="InterPro" id="IPR044066">
    <property type="entry name" value="TRIAD_supradom"/>
</dbReference>
<sequence length="225" mass="26220">MICTDTLSLGQFPDRRPTTKCKHDGDICRHCLGTWIASEFGTKIWDEIRCPVCPALMEPADMEEFAPSDIYKRWNDVSIRATLESTKNWTWCGLKSCKSGDVHDPRYPKFCCKVCNKAHCITHNVAWHKGETCSEYDYRKNKYLKRAEELATQKLMRDTTKKCPGCKRKVEKSYGCDHMTCTKCKHEFCWQCLAEYVKNRRGRMIVHQPGCVFHNPSFEPEVLIY</sequence>
<gene>
    <name evidence="10" type="ORF">EJ02DRAFT_354090</name>
</gene>
<dbReference type="Gene3D" id="1.20.120.1750">
    <property type="match status" value="1"/>
</dbReference>
<keyword evidence="8" id="KW-0862">Zinc</keyword>
<feature type="domain" description="RING-type" evidence="9">
    <location>
        <begin position="1"/>
        <end position="211"/>
    </location>
</feature>
<evidence type="ECO:0000259" key="9">
    <source>
        <dbReference type="PROSITE" id="PS51873"/>
    </source>
</evidence>
<keyword evidence="7" id="KW-0833">Ubl conjugation pathway</keyword>
<dbReference type="CDD" id="cd20335">
    <property type="entry name" value="BRcat_RBR"/>
    <property type="match status" value="1"/>
</dbReference>
<evidence type="ECO:0000256" key="6">
    <source>
        <dbReference type="ARBA" id="ARBA00022771"/>
    </source>
</evidence>
<keyword evidence="5" id="KW-0677">Repeat</keyword>
<dbReference type="Gene3D" id="3.30.40.10">
    <property type="entry name" value="Zinc/RING finger domain, C3HC4 (zinc finger)"/>
    <property type="match status" value="1"/>
</dbReference>
<evidence type="ECO:0000256" key="2">
    <source>
        <dbReference type="ARBA" id="ARBA00012251"/>
    </source>
</evidence>
<comment type="catalytic activity">
    <reaction evidence="1">
        <text>[E2 ubiquitin-conjugating enzyme]-S-ubiquitinyl-L-cysteine + [acceptor protein]-L-lysine = [E2 ubiquitin-conjugating enzyme]-L-cysteine + [acceptor protein]-N(6)-ubiquitinyl-L-lysine.</text>
        <dbReference type="EC" id="2.3.2.31"/>
    </reaction>
</comment>
<name>A0A6A5SN32_9PLEO</name>
<dbReference type="EC" id="2.3.2.31" evidence="2"/>
<dbReference type="AlphaFoldDB" id="A0A6A5SN32"/>
<evidence type="ECO:0000256" key="1">
    <source>
        <dbReference type="ARBA" id="ARBA00001798"/>
    </source>
</evidence>
<dbReference type="SMART" id="SM00647">
    <property type="entry name" value="IBR"/>
    <property type="match status" value="2"/>
</dbReference>
<dbReference type="CDD" id="cd20336">
    <property type="entry name" value="Rcat_RBR"/>
    <property type="match status" value="1"/>
</dbReference>